<dbReference type="AlphaFoldDB" id="A0A2G1QG88"/>
<gene>
    <name evidence="2" type="ORF">CSC94_23880</name>
</gene>
<dbReference type="EMBL" id="PDVP01000051">
    <property type="protein sequence ID" value="PHP64542.1"/>
    <property type="molecule type" value="Genomic_DNA"/>
</dbReference>
<accession>A0A2G1QG88</accession>
<comment type="caution">
    <text evidence="2">The sequence shown here is derived from an EMBL/GenBank/DDBJ whole genome shotgun (WGS) entry which is preliminary data.</text>
</comment>
<dbReference type="InterPro" id="IPR055729">
    <property type="entry name" value="DUF7305"/>
</dbReference>
<reference evidence="2 3" key="1">
    <citation type="submission" date="2017-10" db="EMBL/GenBank/DDBJ databases">
        <title>Sedimentibacterium mangrovi gen. nov., sp. nov., a novel member of family Phyllobacteriacea isolated from mangrove sediment.</title>
        <authorList>
            <person name="Liao H."/>
            <person name="Tian Y."/>
        </authorList>
    </citation>
    <scope>NUCLEOTIDE SEQUENCE [LARGE SCALE GENOMIC DNA]</scope>
    <source>
        <strain evidence="2 3">X9-2-2</strain>
    </source>
</reference>
<organism evidence="2 3">
    <name type="scientific">Zhengella mangrovi</name>
    <dbReference type="NCBI Taxonomy" id="1982044"/>
    <lineage>
        <taxon>Bacteria</taxon>
        <taxon>Pseudomonadati</taxon>
        <taxon>Pseudomonadota</taxon>
        <taxon>Alphaproteobacteria</taxon>
        <taxon>Hyphomicrobiales</taxon>
        <taxon>Notoacmeibacteraceae</taxon>
        <taxon>Zhengella</taxon>
    </lineage>
</organism>
<protein>
    <recommendedName>
        <fullName evidence="1">DUF7305 domain-containing protein</fullName>
    </recommendedName>
</protein>
<name>A0A2G1QG88_9HYPH</name>
<feature type="domain" description="DUF7305" evidence="1">
    <location>
        <begin position="200"/>
        <end position="353"/>
    </location>
</feature>
<proteinExistence type="predicted"/>
<sequence length="381" mass="41084">MGLDYSRVVSDRSSVQNAMDAALLAAMTLKHTPDEQIKYAYQMFDGNMLTSDAKIISVEIEHEGDNILAGKATGSTETTLMHLAGFENVGYAIESKAIRGPQEGNPLCIMAMHPTRKHTLELKGSVSIYGPKCHIYGNSNHVDDVVDPHTPDNFVTGASVTAVGYGHHYIQNVTPPLEGSTAVVADPYLSMTLPSVGACDHTGMKISGGTVTLNPGTYCNGLQIVKGADVKLNPGTYTILGSEFEVEDSKVSGTGVTLYLADRHAEFNVSKSEIKLVAPVSGTWTSFVLLSKRVENEWTFENATLDLYGIVYAPNSAVSWTNNGTPTITAAWAAWITDGFSWDGNGTINFPYDTEKAVVPHPSKLNVIPRPSLMEVVRLLK</sequence>
<keyword evidence="3" id="KW-1185">Reference proteome</keyword>
<dbReference type="Proteomes" id="UP000221168">
    <property type="component" value="Unassembled WGS sequence"/>
</dbReference>
<dbReference type="Pfam" id="PF23981">
    <property type="entry name" value="DUF7305"/>
    <property type="match status" value="1"/>
</dbReference>
<evidence type="ECO:0000259" key="1">
    <source>
        <dbReference type="Pfam" id="PF23981"/>
    </source>
</evidence>
<evidence type="ECO:0000313" key="2">
    <source>
        <dbReference type="EMBL" id="PHP64542.1"/>
    </source>
</evidence>
<evidence type="ECO:0000313" key="3">
    <source>
        <dbReference type="Proteomes" id="UP000221168"/>
    </source>
</evidence>